<keyword evidence="10" id="KW-0464">Manganese</keyword>
<feature type="transmembrane region" description="Helical" evidence="12">
    <location>
        <begin position="67"/>
        <end position="89"/>
    </location>
</feature>
<feature type="domain" description="Sulfatase N-terminal" evidence="13">
    <location>
        <begin position="250"/>
        <end position="541"/>
    </location>
</feature>
<evidence type="ECO:0000256" key="7">
    <source>
        <dbReference type="ARBA" id="ARBA00023136"/>
    </source>
</evidence>
<evidence type="ECO:0000313" key="15">
    <source>
        <dbReference type="Proteomes" id="UP000600247"/>
    </source>
</evidence>
<protein>
    <recommendedName>
        <fullName evidence="13">Sulfatase N-terminal domain-containing protein</fullName>
    </recommendedName>
</protein>
<evidence type="ECO:0000256" key="8">
    <source>
        <dbReference type="PIRNR" id="PIRNR005091"/>
    </source>
</evidence>
<evidence type="ECO:0000256" key="11">
    <source>
        <dbReference type="PIRSR" id="PIRSR005091-3"/>
    </source>
</evidence>
<gene>
    <name evidence="14" type="ORF">GCM10010918_35940</name>
</gene>
<feature type="binding site" evidence="11">
    <location>
        <position position="300"/>
    </location>
    <ligand>
        <name>Mn(2+)</name>
        <dbReference type="ChEBI" id="CHEBI:29035"/>
    </ligand>
</feature>
<sequence length="636" mass="70987">MRLQFFDDGYRRSPFAALLVLLFAKFVLFRIFLFKGVTFTGMLSDLAAILAVLLVCELAIPGRWKGLGYWLVNFILSLLLFASTVYFAYYGSIPTFTALKALNQVGQIGDSINALIKGVYFVYFIDLAIISIVYCVNRLRGIRVKGRKRIGRAAILLGCAVFCLALSVRSVYVAKAIPNELEQAQSLGFINYQAAAAWQAGSESLAAKNGNLDEVTAQIKELQASYPYQSESESARSGQAPVTFGQAKGKNVIVVQLEAFQNFPIHLSVGGEELTPVLNKLAEGSYYFPHVFQQIGQGNTSDAEFMSNTSIYPVGNMAMSTGYGDRQLPSMPRMLQTEGYEAYTFHVNDVSFWNRNKLYPALHFNGYYDKPYYENDNFNEFGPSDEELYKTGIAKLGELHAKGQPFYAQFVTVSSHFPFKVPEDRGPQLHLPEEMDGTHLGDYLRAVHYTDYALGTFIEQLKAKGMWDNTVLVVYGDHFGLQPDKADAATISSQLGISYDSRLSRFNIPFIVHDPSQKEGHVIEQPGGQLDMMPTLANLLGLQPAEKGVVAFGRDLLNTDHNVFGMRYYLPTGSFFNNEVLFVPGKGFEDGTAVSLKTMEPVADIEQYRSDYDYIMQLMSLSDQYVRLLPKRGPSQ</sequence>
<keyword evidence="15" id="KW-1185">Reference proteome</keyword>
<reference evidence="14 15" key="1">
    <citation type="journal article" date="2014" name="Int. J. Syst. Evol. Microbiol.">
        <title>Complete genome sequence of Corynebacterium casei LMG S-19264T (=DSM 44701T), isolated from a smear-ripened cheese.</title>
        <authorList>
            <consortium name="US DOE Joint Genome Institute (JGI-PGF)"/>
            <person name="Walter F."/>
            <person name="Albersmeier A."/>
            <person name="Kalinowski J."/>
            <person name="Ruckert C."/>
        </authorList>
    </citation>
    <scope>NUCLEOTIDE SEQUENCE [LARGE SCALE GENOMIC DNA]</scope>
    <source>
        <strain evidence="14 15">CGMCC 1.15286</strain>
    </source>
</reference>
<feature type="transmembrane region" description="Helical" evidence="12">
    <location>
        <begin position="120"/>
        <end position="139"/>
    </location>
</feature>
<evidence type="ECO:0000256" key="2">
    <source>
        <dbReference type="ARBA" id="ARBA00004936"/>
    </source>
</evidence>
<dbReference type="GO" id="GO:0005886">
    <property type="term" value="C:plasma membrane"/>
    <property type="evidence" value="ECO:0007669"/>
    <property type="project" value="UniProtKB-SubCell"/>
</dbReference>
<dbReference type="Gene3D" id="3.40.720.10">
    <property type="entry name" value="Alkaline Phosphatase, subunit A"/>
    <property type="match status" value="1"/>
</dbReference>
<evidence type="ECO:0000256" key="9">
    <source>
        <dbReference type="PIRSR" id="PIRSR005091-1"/>
    </source>
</evidence>
<keyword evidence="6 12" id="KW-1133">Transmembrane helix</keyword>
<organism evidence="14 15">
    <name type="scientific">Paenibacillus radicis</name>
    <name type="common">ex Gao et al. 2016</name>
    <dbReference type="NCBI Taxonomy" id="1737354"/>
    <lineage>
        <taxon>Bacteria</taxon>
        <taxon>Bacillati</taxon>
        <taxon>Bacillota</taxon>
        <taxon>Bacilli</taxon>
        <taxon>Bacillales</taxon>
        <taxon>Paenibacillaceae</taxon>
        <taxon>Paenibacillus</taxon>
    </lineage>
</organism>
<accession>A0A917HE08</accession>
<comment type="subcellular location">
    <subcellularLocation>
        <location evidence="1">Cell membrane</location>
        <topology evidence="1">Multi-pass membrane protein</topology>
    </subcellularLocation>
</comment>
<feature type="binding site" evidence="11">
    <location>
        <position position="477"/>
    </location>
    <ligand>
        <name>Mn(2+)</name>
        <dbReference type="ChEBI" id="CHEBI:29035"/>
    </ligand>
</feature>
<dbReference type="GO" id="GO:0046872">
    <property type="term" value="F:metal ion binding"/>
    <property type="evidence" value="ECO:0007669"/>
    <property type="project" value="UniProtKB-KW"/>
</dbReference>
<evidence type="ECO:0000313" key="14">
    <source>
        <dbReference type="EMBL" id="GGG76257.1"/>
    </source>
</evidence>
<name>A0A917HE08_9BACL</name>
<comment type="caution">
    <text evidence="14">The sequence shown here is derived from an EMBL/GenBank/DDBJ whole genome shotgun (WGS) entry which is preliminary data.</text>
</comment>
<dbReference type="InterPro" id="IPR050448">
    <property type="entry name" value="OpgB/LTA_synthase_biosynth"/>
</dbReference>
<evidence type="ECO:0000259" key="13">
    <source>
        <dbReference type="Pfam" id="PF00884"/>
    </source>
</evidence>
<dbReference type="PANTHER" id="PTHR47371">
    <property type="entry name" value="LIPOTEICHOIC ACID SYNTHASE"/>
    <property type="match status" value="1"/>
</dbReference>
<dbReference type="Pfam" id="PF00884">
    <property type="entry name" value="Sulfatase"/>
    <property type="match status" value="1"/>
</dbReference>
<keyword evidence="4 8" id="KW-1003">Cell membrane</keyword>
<feature type="active site" evidence="9">
    <location>
        <position position="300"/>
    </location>
</feature>
<proteinExistence type="inferred from homology"/>
<dbReference type="Gene3D" id="3.30.1120.170">
    <property type="match status" value="1"/>
</dbReference>
<dbReference type="SUPFAM" id="SSF53649">
    <property type="entry name" value="Alkaline phosphatase-like"/>
    <property type="match status" value="1"/>
</dbReference>
<feature type="transmembrane region" description="Helical" evidence="12">
    <location>
        <begin position="12"/>
        <end position="33"/>
    </location>
</feature>
<comment type="pathway">
    <text evidence="2">Cell wall biogenesis; lipoteichoic acid biosynthesis.</text>
</comment>
<evidence type="ECO:0000256" key="10">
    <source>
        <dbReference type="PIRSR" id="PIRSR005091-2"/>
    </source>
</evidence>
<dbReference type="InterPro" id="IPR012160">
    <property type="entry name" value="LtaS-like"/>
</dbReference>
<feature type="transmembrane region" description="Helical" evidence="12">
    <location>
        <begin position="151"/>
        <end position="172"/>
    </location>
</feature>
<evidence type="ECO:0000256" key="6">
    <source>
        <dbReference type="ARBA" id="ARBA00022989"/>
    </source>
</evidence>
<feature type="transmembrane region" description="Helical" evidence="12">
    <location>
        <begin position="39"/>
        <end position="60"/>
    </location>
</feature>
<comment type="similarity">
    <text evidence="3 8">Belongs to the LTA synthase family.</text>
</comment>
<dbReference type="CDD" id="cd16015">
    <property type="entry name" value="LTA_synthase"/>
    <property type="match status" value="1"/>
</dbReference>
<dbReference type="PANTHER" id="PTHR47371:SF3">
    <property type="entry name" value="PHOSPHOGLYCEROL TRANSFERASE I"/>
    <property type="match status" value="1"/>
</dbReference>
<dbReference type="PIRSF" id="PIRSF005091">
    <property type="entry name" value="Mmb_sulf_HI1246"/>
    <property type="match status" value="1"/>
</dbReference>
<keyword evidence="7 8" id="KW-0472">Membrane</keyword>
<evidence type="ECO:0000256" key="1">
    <source>
        <dbReference type="ARBA" id="ARBA00004651"/>
    </source>
</evidence>
<feature type="binding site" evidence="10">
    <location>
        <position position="416"/>
    </location>
    <ligand>
        <name>substrate</name>
    </ligand>
</feature>
<dbReference type="InterPro" id="IPR017850">
    <property type="entry name" value="Alkaline_phosphatase_core_sf"/>
</dbReference>
<dbReference type="AlphaFoldDB" id="A0A917HE08"/>
<dbReference type="InterPro" id="IPR000917">
    <property type="entry name" value="Sulfatase_N"/>
</dbReference>
<evidence type="ECO:0000256" key="12">
    <source>
        <dbReference type="SAM" id="Phobius"/>
    </source>
</evidence>
<keyword evidence="10" id="KW-0479">Metal-binding</keyword>
<dbReference type="RefSeq" id="WP_308421805.1">
    <property type="nucleotide sequence ID" value="NZ_BMHY01000007.1"/>
</dbReference>
<evidence type="ECO:0000256" key="4">
    <source>
        <dbReference type="ARBA" id="ARBA00022475"/>
    </source>
</evidence>
<evidence type="ECO:0000256" key="5">
    <source>
        <dbReference type="ARBA" id="ARBA00022692"/>
    </source>
</evidence>
<dbReference type="EMBL" id="BMHY01000007">
    <property type="protein sequence ID" value="GGG76257.1"/>
    <property type="molecule type" value="Genomic_DNA"/>
</dbReference>
<evidence type="ECO:0000256" key="3">
    <source>
        <dbReference type="ARBA" id="ARBA00009983"/>
    </source>
</evidence>
<feature type="binding site" evidence="11">
    <location>
        <position position="478"/>
    </location>
    <ligand>
        <name>Mn(2+)</name>
        <dbReference type="ChEBI" id="CHEBI:29035"/>
    </ligand>
</feature>
<dbReference type="Proteomes" id="UP000600247">
    <property type="component" value="Unassembled WGS sequence"/>
</dbReference>
<keyword evidence="5 12" id="KW-0812">Transmembrane</keyword>
<feature type="binding site" evidence="11">
    <location>
        <position position="258"/>
    </location>
    <ligand>
        <name>Mn(2+)</name>
        <dbReference type="ChEBI" id="CHEBI:29035"/>
    </ligand>
</feature>